<evidence type="ECO:0000313" key="3">
    <source>
        <dbReference type="EMBL" id="MUI12790.1"/>
    </source>
</evidence>
<dbReference type="EMBL" id="WNWM01000002">
    <property type="protein sequence ID" value="MUI12790.1"/>
    <property type="molecule type" value="Genomic_DNA"/>
</dbReference>
<dbReference type="Pfam" id="PF12804">
    <property type="entry name" value="NTP_transf_3"/>
    <property type="match status" value="1"/>
</dbReference>
<keyword evidence="3" id="KW-0808">Transferase</keyword>
<protein>
    <submittedName>
        <fullName evidence="3">NTP transferase domain-containing protein</fullName>
    </submittedName>
</protein>
<evidence type="ECO:0000259" key="2">
    <source>
        <dbReference type="Pfam" id="PF12804"/>
    </source>
</evidence>
<dbReference type="OrthoDB" id="5298793at2"/>
<dbReference type="SUPFAM" id="SSF53448">
    <property type="entry name" value="Nucleotide-diphospho-sugar transferases"/>
    <property type="match status" value="1"/>
</dbReference>
<sequence length="203" mass="21121">MDRNVGMGGIIGILLAAGRGRRFDPLGRRNKLLQPFEGEAVVVHSARHLLAALPRVVAVVRDGEDAVAAQLASLGCEVVVCADADSGMAASLVHGLRHAQAAQGWVVALGDMPRVRPATIAALARAVEGGADIAVPVLATERNGESGPERGNPVAFGRRHLPQLLALTGDRGARGIVRDNIVNEVAVDDPGILLDIDTPPDLQ</sequence>
<proteinExistence type="predicted"/>
<dbReference type="CDD" id="cd04182">
    <property type="entry name" value="GT_2_like_f"/>
    <property type="match status" value="1"/>
</dbReference>
<accession>A0A6I3XE36</accession>
<dbReference type="GO" id="GO:0016779">
    <property type="term" value="F:nucleotidyltransferase activity"/>
    <property type="evidence" value="ECO:0007669"/>
    <property type="project" value="UniProtKB-ARBA"/>
</dbReference>
<name>A0A6I3XE36_9BURK</name>
<dbReference type="Gene3D" id="3.90.550.10">
    <property type="entry name" value="Spore Coat Polysaccharide Biosynthesis Protein SpsA, Chain A"/>
    <property type="match status" value="1"/>
</dbReference>
<keyword evidence="1" id="KW-0460">Magnesium</keyword>
<dbReference type="RefSeq" id="WP_155708685.1">
    <property type="nucleotide sequence ID" value="NZ_BMWU01000013.1"/>
</dbReference>
<comment type="caution">
    <text evidence="3">The sequence shown here is derived from an EMBL/GenBank/DDBJ whole genome shotgun (WGS) entry which is preliminary data.</text>
</comment>
<dbReference type="PANTHER" id="PTHR43777:SF1">
    <property type="entry name" value="MOLYBDENUM COFACTOR CYTIDYLYLTRANSFERASE"/>
    <property type="match status" value="1"/>
</dbReference>
<dbReference type="InterPro" id="IPR025877">
    <property type="entry name" value="MobA-like_NTP_Trfase"/>
</dbReference>
<feature type="domain" description="MobA-like NTP transferase" evidence="2">
    <location>
        <begin position="12"/>
        <end position="179"/>
    </location>
</feature>
<dbReference type="AlphaFoldDB" id="A0A6I3XE36"/>
<dbReference type="Proteomes" id="UP000431684">
    <property type="component" value="Unassembled WGS sequence"/>
</dbReference>
<reference evidence="3 4" key="1">
    <citation type="submission" date="2019-11" db="EMBL/GenBank/DDBJ databases">
        <title>Draft Genome Sequences of Six Type Strains of the Genus Massilia.</title>
        <authorList>
            <person name="Miess H."/>
            <person name="Frediansyah A."/>
            <person name="Goeker M."/>
            <person name="Gross H."/>
        </authorList>
    </citation>
    <scope>NUCLEOTIDE SEQUENCE [LARGE SCALE GENOMIC DNA]</scope>
    <source>
        <strain evidence="3 4">DSM 17513</strain>
    </source>
</reference>
<organism evidence="3 4">
    <name type="scientific">Pseudoduganella dura</name>
    <dbReference type="NCBI Taxonomy" id="321982"/>
    <lineage>
        <taxon>Bacteria</taxon>
        <taxon>Pseudomonadati</taxon>
        <taxon>Pseudomonadota</taxon>
        <taxon>Betaproteobacteria</taxon>
        <taxon>Burkholderiales</taxon>
        <taxon>Oxalobacteraceae</taxon>
        <taxon>Telluria group</taxon>
        <taxon>Pseudoduganella</taxon>
    </lineage>
</organism>
<evidence type="ECO:0000256" key="1">
    <source>
        <dbReference type="ARBA" id="ARBA00022842"/>
    </source>
</evidence>
<keyword evidence="4" id="KW-1185">Reference proteome</keyword>
<dbReference type="PANTHER" id="PTHR43777">
    <property type="entry name" value="MOLYBDENUM COFACTOR CYTIDYLYLTRANSFERASE"/>
    <property type="match status" value="1"/>
</dbReference>
<dbReference type="InterPro" id="IPR029044">
    <property type="entry name" value="Nucleotide-diphossugar_trans"/>
</dbReference>
<gene>
    <name evidence="3" type="ORF">GJV26_10010</name>
</gene>
<evidence type="ECO:0000313" key="4">
    <source>
        <dbReference type="Proteomes" id="UP000431684"/>
    </source>
</evidence>